<evidence type="ECO:0000313" key="2">
    <source>
        <dbReference type="Proteomes" id="UP000767947"/>
    </source>
</evidence>
<organism evidence="1 2">
    <name type="scientific">Flavobacterium solisilvae</name>
    <dbReference type="NCBI Taxonomy" id="1852019"/>
    <lineage>
        <taxon>Bacteria</taxon>
        <taxon>Pseudomonadati</taxon>
        <taxon>Bacteroidota</taxon>
        <taxon>Flavobacteriia</taxon>
        <taxon>Flavobacteriales</taxon>
        <taxon>Flavobacteriaceae</taxon>
        <taxon>Flavobacterium</taxon>
    </lineage>
</organism>
<comment type="caution">
    <text evidence="1">The sequence shown here is derived from an EMBL/GenBank/DDBJ whole genome shotgun (WGS) entry which is preliminary data.</text>
</comment>
<accession>A0ABX1QR11</accession>
<reference evidence="1 2" key="1">
    <citation type="submission" date="2020-02" db="EMBL/GenBank/DDBJ databases">
        <title>Flavobacterium sp. genome.</title>
        <authorList>
            <person name="Jung H.S."/>
            <person name="Baek J.H."/>
            <person name="Jeon C.O."/>
        </authorList>
    </citation>
    <scope>NUCLEOTIDE SEQUENCE [LARGE SCALE GENOMIC DNA]</scope>
    <source>
        <strain evidence="1 2">SE-s27</strain>
    </source>
</reference>
<dbReference type="Proteomes" id="UP000767947">
    <property type="component" value="Unassembled WGS sequence"/>
</dbReference>
<dbReference type="RefSeq" id="WP_169523262.1">
    <property type="nucleotide sequence ID" value="NZ_JAAMPT010000202.1"/>
</dbReference>
<gene>
    <name evidence="1" type="ORF">G6042_05290</name>
</gene>
<protein>
    <submittedName>
        <fullName evidence="1">Uncharacterized protein</fullName>
    </submittedName>
</protein>
<evidence type="ECO:0000313" key="1">
    <source>
        <dbReference type="EMBL" id="NMH24680.1"/>
    </source>
</evidence>
<proteinExistence type="predicted"/>
<name>A0ABX1QR11_9FLAO</name>
<keyword evidence="2" id="KW-1185">Reference proteome</keyword>
<dbReference type="EMBL" id="JAAMPT010000202">
    <property type="protein sequence ID" value="NMH24680.1"/>
    <property type="molecule type" value="Genomic_DNA"/>
</dbReference>
<sequence>MSTIELKNLVISKISEINDEAFLAAINTILDSKSESVEDYNLDLKKSEDDIAQGNVSTHDQVLEKIAQWKKR</sequence>